<dbReference type="Proteomes" id="UP000294530">
    <property type="component" value="Unassembled WGS sequence"/>
</dbReference>
<accession>A0A976FIF1</accession>
<keyword evidence="2" id="KW-0472">Membrane</keyword>
<feature type="transmembrane region" description="Helical" evidence="2">
    <location>
        <begin position="7"/>
        <end position="29"/>
    </location>
</feature>
<feature type="region of interest" description="Disordered" evidence="1">
    <location>
        <begin position="129"/>
        <end position="159"/>
    </location>
</feature>
<gene>
    <name evidence="3" type="ORF">CCR75_007897</name>
</gene>
<dbReference type="RefSeq" id="XP_067816568.1">
    <property type="nucleotide sequence ID" value="XM_067965953.1"/>
</dbReference>
<dbReference type="GeneID" id="94351624"/>
<proteinExistence type="predicted"/>
<dbReference type="EMBL" id="SHOA02000198">
    <property type="protein sequence ID" value="TDH67069.1"/>
    <property type="molecule type" value="Genomic_DNA"/>
</dbReference>
<organism evidence="3 4">
    <name type="scientific">Bremia lactucae</name>
    <name type="common">Lettuce downy mildew</name>
    <dbReference type="NCBI Taxonomy" id="4779"/>
    <lineage>
        <taxon>Eukaryota</taxon>
        <taxon>Sar</taxon>
        <taxon>Stramenopiles</taxon>
        <taxon>Oomycota</taxon>
        <taxon>Peronosporomycetes</taxon>
        <taxon>Peronosporales</taxon>
        <taxon>Peronosporaceae</taxon>
        <taxon>Bremia</taxon>
    </lineage>
</organism>
<dbReference type="AlphaFoldDB" id="A0A976FIF1"/>
<keyword evidence="2" id="KW-1133">Transmembrane helix</keyword>
<evidence type="ECO:0000256" key="2">
    <source>
        <dbReference type="SAM" id="Phobius"/>
    </source>
</evidence>
<dbReference type="KEGG" id="blac:94351624"/>
<comment type="caution">
    <text evidence="3">The sequence shown here is derived from an EMBL/GenBank/DDBJ whole genome shotgun (WGS) entry which is preliminary data.</text>
</comment>
<evidence type="ECO:0000313" key="4">
    <source>
        <dbReference type="Proteomes" id="UP000294530"/>
    </source>
</evidence>
<evidence type="ECO:0000313" key="3">
    <source>
        <dbReference type="EMBL" id="TDH67069.1"/>
    </source>
</evidence>
<feature type="region of interest" description="Disordered" evidence="1">
    <location>
        <begin position="172"/>
        <end position="198"/>
    </location>
</feature>
<name>A0A976FIF1_BRELC</name>
<keyword evidence="2" id="KW-0812">Transmembrane</keyword>
<reference evidence="3 4" key="1">
    <citation type="journal article" date="2021" name="Genome Biol.">
        <title>AFLAP: assembly-free linkage analysis pipeline using k-mers from genome sequencing data.</title>
        <authorList>
            <person name="Fletcher K."/>
            <person name="Zhang L."/>
            <person name="Gil J."/>
            <person name="Han R."/>
            <person name="Cavanaugh K."/>
            <person name="Michelmore R."/>
        </authorList>
    </citation>
    <scope>NUCLEOTIDE SEQUENCE [LARGE SCALE GENOMIC DNA]</scope>
    <source>
        <strain evidence="3 4">SF5</strain>
    </source>
</reference>
<keyword evidence="4" id="KW-1185">Reference proteome</keyword>
<protein>
    <submittedName>
        <fullName evidence="3">Uncharacterized protein</fullName>
    </submittedName>
</protein>
<dbReference type="OrthoDB" id="129126at2759"/>
<evidence type="ECO:0000256" key="1">
    <source>
        <dbReference type="SAM" id="MobiDB-lite"/>
    </source>
</evidence>
<feature type="transmembrane region" description="Helical" evidence="2">
    <location>
        <begin position="35"/>
        <end position="54"/>
    </location>
</feature>
<sequence>MGLRLKCIFGAVSVLLLLLLLMVATFHLIKLLVQFVTIQYMLVFGTMALIWSFVDRRRRRYAWGFYSCSCVPQVNPLGKVSQLKGVEEIKAKIKDNGHDKQAHATTSKAPESHEGPLILLHKVVATLPSETESEDDESEGTRLSNITKTPVRSSSSQSMSLVDVCTNTNGELDWGQTARPRSLSVEDGTRPSKAFASGTDLRGLSAVSKDRKHRVPPRRRVDSGITVNGKPIVRSRRATFTSKPDVHSSMSRPSAELLENALHSDGYWIGDFRVQRRLMSHRNNS</sequence>
<feature type="compositionally biased region" description="Polar residues" evidence="1">
    <location>
        <begin position="141"/>
        <end position="152"/>
    </location>
</feature>